<dbReference type="AlphaFoldDB" id="A0A9X6RPC8"/>
<evidence type="ECO:0000313" key="1">
    <source>
        <dbReference type="EMBL" id="OWA54937.1"/>
    </source>
</evidence>
<accession>A0A9X6RPC8</accession>
<protein>
    <submittedName>
        <fullName evidence="1">Uncharacterized protein</fullName>
    </submittedName>
</protein>
<organism evidence="1 2">
    <name type="scientific">Hypsibius exemplaris</name>
    <name type="common">Freshwater tardigrade</name>
    <dbReference type="NCBI Taxonomy" id="2072580"/>
    <lineage>
        <taxon>Eukaryota</taxon>
        <taxon>Metazoa</taxon>
        <taxon>Ecdysozoa</taxon>
        <taxon>Tardigrada</taxon>
        <taxon>Eutardigrada</taxon>
        <taxon>Parachela</taxon>
        <taxon>Hypsibioidea</taxon>
        <taxon>Hypsibiidae</taxon>
        <taxon>Hypsibius</taxon>
    </lineage>
</organism>
<proteinExistence type="predicted"/>
<name>A0A9X6RPC8_HYPEX</name>
<evidence type="ECO:0000313" key="2">
    <source>
        <dbReference type="Proteomes" id="UP000192578"/>
    </source>
</evidence>
<dbReference type="EMBL" id="MTYJ01000488">
    <property type="protein sequence ID" value="OWA54937.1"/>
    <property type="molecule type" value="Genomic_DNA"/>
</dbReference>
<dbReference type="Proteomes" id="UP000192578">
    <property type="component" value="Unassembled WGS sequence"/>
</dbReference>
<reference evidence="2" key="1">
    <citation type="submission" date="2017-01" db="EMBL/GenBank/DDBJ databases">
        <title>Comparative genomics of anhydrobiosis in the tardigrade Hypsibius dujardini.</title>
        <authorList>
            <person name="Yoshida Y."/>
            <person name="Koutsovoulos G."/>
            <person name="Laetsch D."/>
            <person name="Stevens L."/>
            <person name="Kumar S."/>
            <person name="Horikawa D."/>
            <person name="Ishino K."/>
            <person name="Komine S."/>
            <person name="Tomita M."/>
            <person name="Blaxter M."/>
            <person name="Arakawa K."/>
        </authorList>
    </citation>
    <scope>NUCLEOTIDE SEQUENCE [LARGE SCALE GENOMIC DNA]</scope>
    <source>
        <strain evidence="2">Z151</strain>
    </source>
</reference>
<keyword evidence="2" id="KW-1185">Reference proteome</keyword>
<sequence>MGAYQVGALDLYSRLWEKSSWLQTVPKDEMLADLAGYLGDPFKQQLLDIRKEIQTAIFQLRKDLITTMEINCILTEVGLWMKKIQAVEFNLEHFHDYPNDSIAEDALRKSFNEAKLDEVILEIHARCTTNKTMAPMRLLVDAIANCCGADWKRSNNLNPVARTNVLQQNGE</sequence>
<gene>
    <name evidence="1" type="ORF">BV898_19324</name>
</gene>
<comment type="caution">
    <text evidence="1">The sequence shown here is derived from an EMBL/GenBank/DDBJ whole genome shotgun (WGS) entry which is preliminary data.</text>
</comment>